<evidence type="ECO:0000256" key="9">
    <source>
        <dbReference type="ARBA" id="ARBA00022909"/>
    </source>
</evidence>
<comment type="caution">
    <text evidence="14">The sequence shown here is derived from an EMBL/GenBank/DDBJ whole genome shotgun (WGS) entry which is preliminary data.</text>
</comment>
<feature type="domain" description="7,8-dihydro-6-hydroxymethylpterin-pyrophosphokinase" evidence="13">
    <location>
        <begin position="97"/>
        <end position="108"/>
    </location>
</feature>
<dbReference type="GO" id="GO:0003848">
    <property type="term" value="F:2-amino-4-hydroxy-6-hydroxymethyldihydropteridine diphosphokinase activity"/>
    <property type="evidence" value="ECO:0007669"/>
    <property type="project" value="UniProtKB-EC"/>
</dbReference>
<keyword evidence="15" id="KW-1185">Reference proteome</keyword>
<evidence type="ECO:0000256" key="3">
    <source>
        <dbReference type="ARBA" id="ARBA00013253"/>
    </source>
</evidence>
<dbReference type="GO" id="GO:0046656">
    <property type="term" value="P:folic acid biosynthetic process"/>
    <property type="evidence" value="ECO:0007669"/>
    <property type="project" value="UniProtKB-KW"/>
</dbReference>
<gene>
    <name evidence="14" type="primary">FolK</name>
    <name evidence="14" type="ORF">GCM10011517_16250</name>
</gene>
<evidence type="ECO:0000256" key="11">
    <source>
        <dbReference type="ARBA" id="ARBA00029766"/>
    </source>
</evidence>
<proteinExistence type="inferred from homology"/>
<evidence type="ECO:0000256" key="12">
    <source>
        <dbReference type="ARBA" id="ARBA00033413"/>
    </source>
</evidence>
<dbReference type="Gene3D" id="3.30.70.560">
    <property type="entry name" value="7,8-Dihydro-6-hydroxymethylpterin-pyrophosphokinase HPPK"/>
    <property type="match status" value="1"/>
</dbReference>
<keyword evidence="8" id="KW-0067">ATP-binding</keyword>
<dbReference type="NCBIfam" id="TIGR01498">
    <property type="entry name" value="folK"/>
    <property type="match status" value="1"/>
</dbReference>
<dbReference type="PROSITE" id="PS00794">
    <property type="entry name" value="HPPK"/>
    <property type="match status" value="1"/>
</dbReference>
<dbReference type="CDD" id="cd00483">
    <property type="entry name" value="HPPK"/>
    <property type="match status" value="1"/>
</dbReference>
<dbReference type="InterPro" id="IPR000550">
    <property type="entry name" value="Hppk"/>
</dbReference>
<name>A0A917AFS7_9RHOB</name>
<evidence type="ECO:0000256" key="1">
    <source>
        <dbReference type="ARBA" id="ARBA00005051"/>
    </source>
</evidence>
<evidence type="ECO:0000256" key="5">
    <source>
        <dbReference type="ARBA" id="ARBA00022679"/>
    </source>
</evidence>
<protein>
    <recommendedName>
        <fullName evidence="4">2-amino-4-hydroxy-6-hydroxymethyldihydropteridine pyrophosphokinase</fullName>
        <ecNumber evidence="3">2.7.6.3</ecNumber>
    </recommendedName>
    <alternativeName>
        <fullName evidence="11">6-hydroxymethyl-7,8-dihydropterin pyrophosphokinase</fullName>
    </alternativeName>
    <alternativeName>
        <fullName evidence="12">7,8-dihydro-6-hydroxymethylpterin-pyrophosphokinase</fullName>
    </alternativeName>
</protein>
<reference evidence="14" key="1">
    <citation type="journal article" date="2014" name="Int. J. Syst. Evol. Microbiol.">
        <title>Complete genome sequence of Corynebacterium casei LMG S-19264T (=DSM 44701T), isolated from a smear-ripened cheese.</title>
        <authorList>
            <consortium name="US DOE Joint Genome Institute (JGI-PGF)"/>
            <person name="Walter F."/>
            <person name="Albersmeier A."/>
            <person name="Kalinowski J."/>
            <person name="Ruckert C."/>
        </authorList>
    </citation>
    <scope>NUCLEOTIDE SEQUENCE</scope>
    <source>
        <strain evidence="14">CGMCC 1.16012</strain>
    </source>
</reference>
<comment type="similarity">
    <text evidence="2">Belongs to the HPPK family.</text>
</comment>
<dbReference type="AlphaFoldDB" id="A0A917AFS7"/>
<keyword evidence="7" id="KW-0418">Kinase</keyword>
<sequence>MSFYKSDTIFLVALGANVASTAGTPLETLQEALRLLVNDSVQIKKVSRFFATPCVPAGSGPDYVNAAAILRAQMTPAQILAHLHGVEDQLGRVRETRWGARGIDLDLLACDQIILPDPQTLRQWIDLPFEDQMKDAPTELLLPHPRLQDRGFVLLPLAEIAPEWCHPLLGKTVTQMLAALPPAETAEITVI</sequence>
<dbReference type="SUPFAM" id="SSF55083">
    <property type="entry name" value="6-hydroxymethyl-7,8-dihydropterin pyrophosphokinase, HPPK"/>
    <property type="match status" value="1"/>
</dbReference>
<dbReference type="GO" id="GO:0005524">
    <property type="term" value="F:ATP binding"/>
    <property type="evidence" value="ECO:0007669"/>
    <property type="project" value="UniProtKB-KW"/>
</dbReference>
<evidence type="ECO:0000259" key="13">
    <source>
        <dbReference type="PROSITE" id="PS00794"/>
    </source>
</evidence>
<evidence type="ECO:0000256" key="10">
    <source>
        <dbReference type="ARBA" id="ARBA00029409"/>
    </source>
</evidence>
<dbReference type="EC" id="2.7.6.3" evidence="3"/>
<accession>A0A917AFS7</accession>
<evidence type="ECO:0000256" key="4">
    <source>
        <dbReference type="ARBA" id="ARBA00016218"/>
    </source>
</evidence>
<evidence type="ECO:0000256" key="8">
    <source>
        <dbReference type="ARBA" id="ARBA00022840"/>
    </source>
</evidence>
<comment type="pathway">
    <text evidence="1">Cofactor biosynthesis; tetrahydrofolate biosynthesis; 2-amino-4-hydroxy-6-hydroxymethyl-7,8-dihydropteridine diphosphate from 7,8-dihydroneopterin triphosphate: step 4/4.</text>
</comment>
<dbReference type="Proteomes" id="UP000606730">
    <property type="component" value="Unassembled WGS sequence"/>
</dbReference>
<dbReference type="Pfam" id="PF01288">
    <property type="entry name" value="HPPK"/>
    <property type="match status" value="1"/>
</dbReference>
<keyword evidence="9" id="KW-0289">Folate biosynthesis</keyword>
<evidence type="ECO:0000256" key="7">
    <source>
        <dbReference type="ARBA" id="ARBA00022777"/>
    </source>
</evidence>
<comment type="function">
    <text evidence="10">Catalyzes the transfer of pyrophosphate from adenosine triphosphate (ATP) to 6-hydroxymethyl-7,8-dihydropterin, an enzymatic step in folate biosynthesis pathway.</text>
</comment>
<keyword evidence="6" id="KW-0547">Nucleotide-binding</keyword>
<dbReference type="EMBL" id="BMKN01000002">
    <property type="protein sequence ID" value="GGE49167.1"/>
    <property type="molecule type" value="Genomic_DNA"/>
</dbReference>
<evidence type="ECO:0000313" key="15">
    <source>
        <dbReference type="Proteomes" id="UP000606730"/>
    </source>
</evidence>
<keyword evidence="5" id="KW-0808">Transferase</keyword>
<evidence type="ECO:0000256" key="2">
    <source>
        <dbReference type="ARBA" id="ARBA00005810"/>
    </source>
</evidence>
<evidence type="ECO:0000256" key="6">
    <source>
        <dbReference type="ARBA" id="ARBA00022741"/>
    </source>
</evidence>
<evidence type="ECO:0000313" key="14">
    <source>
        <dbReference type="EMBL" id="GGE49167.1"/>
    </source>
</evidence>
<dbReference type="RefSeq" id="WP_229666151.1">
    <property type="nucleotide sequence ID" value="NZ_BMKN01000002.1"/>
</dbReference>
<dbReference type="PANTHER" id="PTHR43071">
    <property type="entry name" value="2-AMINO-4-HYDROXY-6-HYDROXYMETHYLDIHYDROPTERIDINE PYROPHOSPHOKINASE"/>
    <property type="match status" value="1"/>
</dbReference>
<dbReference type="InterPro" id="IPR035907">
    <property type="entry name" value="Hppk_sf"/>
</dbReference>
<dbReference type="PANTHER" id="PTHR43071:SF1">
    <property type="entry name" value="2-AMINO-4-HYDROXY-6-HYDROXYMETHYLDIHYDROPTERIDINE PYROPHOSPHOKINASE"/>
    <property type="match status" value="1"/>
</dbReference>
<reference evidence="14" key="2">
    <citation type="submission" date="2020-09" db="EMBL/GenBank/DDBJ databases">
        <authorList>
            <person name="Sun Q."/>
            <person name="Zhou Y."/>
        </authorList>
    </citation>
    <scope>NUCLEOTIDE SEQUENCE</scope>
    <source>
        <strain evidence="14">CGMCC 1.16012</strain>
    </source>
</reference>
<organism evidence="14 15">
    <name type="scientific">Actibacterium pelagium</name>
    <dbReference type="NCBI Taxonomy" id="2029103"/>
    <lineage>
        <taxon>Bacteria</taxon>
        <taxon>Pseudomonadati</taxon>
        <taxon>Pseudomonadota</taxon>
        <taxon>Alphaproteobacteria</taxon>
        <taxon>Rhodobacterales</taxon>
        <taxon>Roseobacteraceae</taxon>
        <taxon>Actibacterium</taxon>
    </lineage>
</organism>
<dbReference type="GO" id="GO:0016301">
    <property type="term" value="F:kinase activity"/>
    <property type="evidence" value="ECO:0007669"/>
    <property type="project" value="UniProtKB-KW"/>
</dbReference>